<evidence type="ECO:0000256" key="2">
    <source>
        <dbReference type="SAM" id="Phobius"/>
    </source>
</evidence>
<feature type="compositionally biased region" description="Basic residues" evidence="1">
    <location>
        <begin position="606"/>
        <end position="633"/>
    </location>
</feature>
<evidence type="ECO:0000313" key="3">
    <source>
        <dbReference type="EMBL" id="CAK9441176.1"/>
    </source>
</evidence>
<feature type="compositionally biased region" description="Acidic residues" evidence="1">
    <location>
        <begin position="395"/>
        <end position="404"/>
    </location>
</feature>
<feature type="region of interest" description="Disordered" evidence="1">
    <location>
        <begin position="297"/>
        <end position="414"/>
    </location>
</feature>
<dbReference type="Proteomes" id="UP001497383">
    <property type="component" value="Chromosome 6"/>
</dbReference>
<name>A0ABP0ZUM4_9ASCO</name>
<keyword evidence="2" id="KW-0812">Transmembrane</keyword>
<feature type="compositionally biased region" description="Basic and acidic residues" evidence="1">
    <location>
        <begin position="339"/>
        <end position="352"/>
    </location>
</feature>
<feature type="transmembrane region" description="Helical" evidence="2">
    <location>
        <begin position="56"/>
        <end position="79"/>
    </location>
</feature>
<feature type="compositionally biased region" description="Polar residues" evidence="1">
    <location>
        <begin position="234"/>
        <end position="245"/>
    </location>
</feature>
<accession>A0ABP0ZUM4</accession>
<feature type="compositionally biased region" description="Basic and acidic residues" evidence="1">
    <location>
        <begin position="314"/>
        <end position="330"/>
    </location>
</feature>
<gene>
    <name evidence="3" type="ORF">LODBEIA_P50450</name>
</gene>
<evidence type="ECO:0000313" key="4">
    <source>
        <dbReference type="Proteomes" id="UP001497383"/>
    </source>
</evidence>
<feature type="region of interest" description="Disordered" evidence="1">
    <location>
        <begin position="212"/>
        <end position="248"/>
    </location>
</feature>
<feature type="region of interest" description="Disordered" evidence="1">
    <location>
        <begin position="563"/>
        <end position="662"/>
    </location>
</feature>
<dbReference type="InterPro" id="IPR014805">
    <property type="entry name" value="SKG6/TOS2-like"/>
</dbReference>
<feature type="compositionally biased region" description="Low complexity" evidence="1">
    <location>
        <begin position="27"/>
        <end position="42"/>
    </location>
</feature>
<keyword evidence="2" id="KW-0472">Membrane</keyword>
<evidence type="ECO:0000256" key="1">
    <source>
        <dbReference type="SAM" id="MobiDB-lite"/>
    </source>
</evidence>
<feature type="region of interest" description="Disordered" evidence="1">
    <location>
        <begin position="1"/>
        <end position="44"/>
    </location>
</feature>
<organism evidence="3 4">
    <name type="scientific">Lodderomyces beijingensis</name>
    <dbReference type="NCBI Taxonomy" id="1775926"/>
    <lineage>
        <taxon>Eukaryota</taxon>
        <taxon>Fungi</taxon>
        <taxon>Dikarya</taxon>
        <taxon>Ascomycota</taxon>
        <taxon>Saccharomycotina</taxon>
        <taxon>Pichiomycetes</taxon>
        <taxon>Debaryomycetaceae</taxon>
        <taxon>Candida/Lodderomyces clade</taxon>
        <taxon>Lodderomyces</taxon>
    </lineage>
</organism>
<dbReference type="GeneID" id="92210241"/>
<feature type="compositionally biased region" description="Basic and acidic residues" evidence="1">
    <location>
        <begin position="361"/>
        <end position="377"/>
    </location>
</feature>
<dbReference type="Pfam" id="PF08693">
    <property type="entry name" value="SKG6"/>
    <property type="match status" value="1"/>
</dbReference>
<feature type="compositionally biased region" description="Polar residues" evidence="1">
    <location>
        <begin position="590"/>
        <end position="602"/>
    </location>
</feature>
<keyword evidence="4" id="KW-1185">Reference proteome</keyword>
<feature type="region of interest" description="Disordered" evidence="1">
    <location>
        <begin position="429"/>
        <end position="476"/>
    </location>
</feature>
<sequence length="726" mass="83076">MIYHQLQPREHRPTSTTLGSLLKRATSSSSQSESSSDYCSESPNASMCQKPVSDNALTIALSIVLPVVAIICVLGYFLYRNYRKDKKENLEHDPDFFETGEATALPDFPAMKDPFHNSNSARYPMQHINKSTSSHGGLNEKYNGYNVHTRHDPYLDNLVLPYQHETGSKLSLDDYARTLGDSQGYKTSNDPNSVVRAMADTAHVEKVLTHVSSKYPSTHASPIKSPSKKVEGKQYTNLPNESQPDLQFAPPEAISVLETSDDDIASPKFPRFDVKYENESDPAINKTIPQIVVENEKQFSSDDNSHEDEDEEEKTSHQFQKEKFPEDASKPMDNPAATEEDHDHDDHTREGDFTFSSYESTKQHQESAAPETRELPPRSKSPRISAFNLLKNDSDNEEEDDDMDNLSPNQQEEIKRMKSIYKVYFDNSYDRHGHGELQPDPNYPVPPHSMSNATRAQTNRDNRTSEGSSVYADGDQAAQYQQYQHQENQQAYYDQFNQQYQQQYGSPVDPHLYQQFQQQQYNHYFQTQQRKPPRPLPPLQNLRNPADLRKSTLQTFTDFVPNVKNQTVTSPPMGKTPFVPIENDDVWTSPIESPSVQSQASFPQQMHHHLHHQQHQQHHHQQHPHHHPHHHHQQQQQEYFPHQQQQVPPPQTKPVPSASQLARSSVVMLNPVTEITKSRKFKPAGSFPSNQNLHVQYGHGDLNGPENDLLPGNRKSDVRRMMNTNF</sequence>
<reference evidence="3 4" key="1">
    <citation type="submission" date="2024-03" db="EMBL/GenBank/DDBJ databases">
        <authorList>
            <person name="Brejova B."/>
        </authorList>
    </citation>
    <scope>NUCLEOTIDE SEQUENCE [LARGE SCALE GENOMIC DNA]</scope>
    <source>
        <strain evidence="3 4">CBS 14171</strain>
    </source>
</reference>
<dbReference type="RefSeq" id="XP_066831983.1">
    <property type="nucleotide sequence ID" value="XM_066975334.1"/>
</dbReference>
<feature type="compositionally biased region" description="Low complexity" evidence="1">
    <location>
        <begin position="634"/>
        <end position="646"/>
    </location>
</feature>
<keyword evidence="2" id="KW-1133">Transmembrane helix</keyword>
<protein>
    <submittedName>
        <fullName evidence="3">Uncharacterized protein</fullName>
    </submittedName>
</protein>
<proteinExistence type="predicted"/>
<dbReference type="EMBL" id="OZ022410">
    <property type="protein sequence ID" value="CAK9441176.1"/>
    <property type="molecule type" value="Genomic_DNA"/>
</dbReference>